<sequence length="125" mass="14226">MTTNDSKTETTIIIIKGTTCKQPQLNTNRGSVRNPTHLSAARQYSAYCLGPDTVSKVKLYQGFKLCNFAYKNSQLKGNDFTVLVCNLQKRELHECHLKVFTGDLNSHAKNKDRNFRITDSNRQQD</sequence>
<dbReference type="AlphaFoldDB" id="A0A0N4TLA0"/>
<evidence type="ECO:0000313" key="3">
    <source>
        <dbReference type="WBParaSite" id="BPAG_0000915201-mRNA-1"/>
    </source>
</evidence>
<dbReference type="EMBL" id="UZAD01013147">
    <property type="protein sequence ID" value="VDN90300.1"/>
    <property type="molecule type" value="Genomic_DNA"/>
</dbReference>
<evidence type="ECO:0000313" key="1">
    <source>
        <dbReference type="EMBL" id="VDN90300.1"/>
    </source>
</evidence>
<reference evidence="1 2" key="2">
    <citation type="submission" date="2018-11" db="EMBL/GenBank/DDBJ databases">
        <authorList>
            <consortium name="Pathogen Informatics"/>
        </authorList>
    </citation>
    <scope>NUCLEOTIDE SEQUENCE [LARGE SCALE GENOMIC DNA]</scope>
</reference>
<keyword evidence="2" id="KW-1185">Reference proteome</keyword>
<evidence type="ECO:0000313" key="2">
    <source>
        <dbReference type="Proteomes" id="UP000278627"/>
    </source>
</evidence>
<dbReference type="WBParaSite" id="BPAG_0000915201-mRNA-1">
    <property type="protein sequence ID" value="BPAG_0000915201-mRNA-1"/>
    <property type="gene ID" value="BPAG_0000915201"/>
</dbReference>
<organism evidence="3">
    <name type="scientific">Brugia pahangi</name>
    <name type="common">Filarial nematode worm</name>
    <dbReference type="NCBI Taxonomy" id="6280"/>
    <lineage>
        <taxon>Eukaryota</taxon>
        <taxon>Metazoa</taxon>
        <taxon>Ecdysozoa</taxon>
        <taxon>Nematoda</taxon>
        <taxon>Chromadorea</taxon>
        <taxon>Rhabditida</taxon>
        <taxon>Spirurina</taxon>
        <taxon>Spiruromorpha</taxon>
        <taxon>Filarioidea</taxon>
        <taxon>Onchocercidae</taxon>
        <taxon>Brugia</taxon>
    </lineage>
</organism>
<gene>
    <name evidence="1" type="ORF">BPAG_LOCUS9114</name>
</gene>
<name>A0A0N4TLA0_BRUPA</name>
<proteinExistence type="predicted"/>
<reference evidence="3" key="1">
    <citation type="submission" date="2017-02" db="UniProtKB">
        <authorList>
            <consortium name="WormBaseParasite"/>
        </authorList>
    </citation>
    <scope>IDENTIFICATION</scope>
</reference>
<protein>
    <submittedName>
        <fullName evidence="1 3">Uncharacterized protein</fullName>
    </submittedName>
</protein>
<accession>A0A0N4TLA0</accession>
<dbReference type="Proteomes" id="UP000278627">
    <property type="component" value="Unassembled WGS sequence"/>
</dbReference>